<feature type="domain" description="FAD-binding FR-type" evidence="11">
    <location>
        <begin position="5"/>
        <end position="110"/>
    </location>
</feature>
<dbReference type="InterPro" id="IPR001433">
    <property type="entry name" value="OxRdtase_FAD/NAD-bd"/>
</dbReference>
<dbReference type="InterPro" id="IPR006058">
    <property type="entry name" value="2Fe2S_fd_BS"/>
</dbReference>
<evidence type="ECO:0000313" key="12">
    <source>
        <dbReference type="EMBL" id="MFD1000424.1"/>
    </source>
</evidence>
<proteinExistence type="inferred from homology"/>
<dbReference type="PROSITE" id="PS51085">
    <property type="entry name" value="2FE2S_FER_2"/>
    <property type="match status" value="1"/>
</dbReference>
<evidence type="ECO:0000256" key="9">
    <source>
        <dbReference type="ARBA" id="ARBA00061434"/>
    </source>
</evidence>
<keyword evidence="8" id="KW-0411">Iron-sulfur</keyword>
<keyword evidence="2" id="KW-0285">Flavoprotein</keyword>
<comment type="similarity">
    <text evidence="9">In the N-terminal section; belongs to the FAD-binding oxidoreductase type 6 family.</text>
</comment>
<reference evidence="13" key="1">
    <citation type="journal article" date="2019" name="Int. J. Syst. Evol. Microbiol.">
        <title>The Global Catalogue of Microorganisms (GCM) 10K type strain sequencing project: providing services to taxonomists for standard genome sequencing and annotation.</title>
        <authorList>
            <consortium name="The Broad Institute Genomics Platform"/>
            <consortium name="The Broad Institute Genome Sequencing Center for Infectious Disease"/>
            <person name="Wu L."/>
            <person name="Ma J."/>
        </authorList>
    </citation>
    <scope>NUCLEOTIDE SEQUENCE [LARGE SCALE GENOMIC DNA]</scope>
    <source>
        <strain evidence="13">CCUG 58938</strain>
    </source>
</reference>
<dbReference type="PRINTS" id="PR00410">
    <property type="entry name" value="PHEHYDRXLASE"/>
</dbReference>
<dbReference type="InterPro" id="IPR008333">
    <property type="entry name" value="Cbr1-like_FAD-bd_dom"/>
</dbReference>
<sequence>MNTSSAYKRIVVRDVVEETKNVKSFQLEYADGSPLHYTPGQFITFIFPKNGTNDGDRRSYSFSTTPGIDAIPTITLKRIENGEYSRWFIDRVKPGDTLLTIGSSGHFTLPENLANYKKLIFLAAGSGITPIYSLLKHVLTTYPALQVVLIYSNRQPDDTIFYKELNELQKKYSDQLTIEYLFSTSRNLSRARLGKFLLEDLLKQYSGTDHRDTLFYLCGPYEYMRMATIVLQTEGVPADNIRKENFATRKPIQKNEPSDQDKHAVELRLNGNVYTFETQFPETILQHAKKLNIPIPYSCESGQCGTCAASCIKGKVWMWNNEVLVDSEVEKGRTLTCTAYPVGGDVILEIK</sequence>
<evidence type="ECO:0000256" key="2">
    <source>
        <dbReference type="ARBA" id="ARBA00022630"/>
    </source>
</evidence>
<dbReference type="InterPro" id="IPR039261">
    <property type="entry name" value="FNR_nucleotide-bd"/>
</dbReference>
<dbReference type="Gene3D" id="3.40.50.80">
    <property type="entry name" value="Nucleotide-binding domain of ferredoxin-NADP reductase (FNR) module"/>
    <property type="match status" value="1"/>
</dbReference>
<dbReference type="PANTHER" id="PTHR47354:SF6">
    <property type="entry name" value="NADH OXIDOREDUCTASE HCR"/>
    <property type="match status" value="1"/>
</dbReference>
<dbReference type="InterPro" id="IPR001041">
    <property type="entry name" value="2Fe-2S_ferredoxin-type"/>
</dbReference>
<evidence type="ECO:0000256" key="1">
    <source>
        <dbReference type="ARBA" id="ARBA00001974"/>
    </source>
</evidence>
<evidence type="ECO:0000256" key="5">
    <source>
        <dbReference type="ARBA" id="ARBA00022827"/>
    </source>
</evidence>
<evidence type="ECO:0000256" key="4">
    <source>
        <dbReference type="ARBA" id="ARBA00022723"/>
    </source>
</evidence>
<keyword evidence="3" id="KW-0001">2Fe-2S</keyword>
<evidence type="ECO:0000256" key="7">
    <source>
        <dbReference type="ARBA" id="ARBA00023004"/>
    </source>
</evidence>
<dbReference type="Gene3D" id="2.40.30.10">
    <property type="entry name" value="Translation factors"/>
    <property type="match status" value="1"/>
</dbReference>
<evidence type="ECO:0000259" key="11">
    <source>
        <dbReference type="PROSITE" id="PS51384"/>
    </source>
</evidence>
<evidence type="ECO:0000256" key="3">
    <source>
        <dbReference type="ARBA" id="ARBA00022714"/>
    </source>
</evidence>
<dbReference type="CDD" id="cd06214">
    <property type="entry name" value="PA_degradation_oxidoreductase_like"/>
    <property type="match status" value="1"/>
</dbReference>
<keyword evidence="7" id="KW-0408">Iron</keyword>
<dbReference type="InterPro" id="IPR012675">
    <property type="entry name" value="Beta-grasp_dom_sf"/>
</dbReference>
<keyword evidence="4" id="KW-0479">Metal-binding</keyword>
<dbReference type="PROSITE" id="PS00197">
    <property type="entry name" value="2FE2S_FER_1"/>
    <property type="match status" value="1"/>
</dbReference>
<dbReference type="PROSITE" id="PS51384">
    <property type="entry name" value="FAD_FR"/>
    <property type="match status" value="1"/>
</dbReference>
<evidence type="ECO:0000313" key="13">
    <source>
        <dbReference type="Proteomes" id="UP001597112"/>
    </source>
</evidence>
<dbReference type="InterPro" id="IPR001709">
    <property type="entry name" value="Flavoprot_Pyr_Nucl_cyt_Rdtase"/>
</dbReference>
<dbReference type="PANTHER" id="PTHR47354">
    <property type="entry name" value="NADH OXIDOREDUCTASE HCR"/>
    <property type="match status" value="1"/>
</dbReference>
<organism evidence="12 13">
    <name type="scientific">Ohtaekwangia kribbensis</name>
    <dbReference type="NCBI Taxonomy" id="688913"/>
    <lineage>
        <taxon>Bacteria</taxon>
        <taxon>Pseudomonadati</taxon>
        <taxon>Bacteroidota</taxon>
        <taxon>Cytophagia</taxon>
        <taxon>Cytophagales</taxon>
        <taxon>Fulvivirgaceae</taxon>
        <taxon>Ohtaekwangia</taxon>
    </lineage>
</organism>
<evidence type="ECO:0000259" key="10">
    <source>
        <dbReference type="PROSITE" id="PS51085"/>
    </source>
</evidence>
<comment type="caution">
    <text evidence="12">The sequence shown here is derived from an EMBL/GenBank/DDBJ whole genome shotgun (WGS) entry which is preliminary data.</text>
</comment>
<dbReference type="CDD" id="cd00207">
    <property type="entry name" value="fer2"/>
    <property type="match status" value="1"/>
</dbReference>
<dbReference type="InterPro" id="IPR050415">
    <property type="entry name" value="MRET"/>
</dbReference>
<comment type="cofactor">
    <cofactor evidence="1">
        <name>FAD</name>
        <dbReference type="ChEBI" id="CHEBI:57692"/>
    </cofactor>
</comment>
<accession>A0ABW3K2T6</accession>
<keyword evidence="5" id="KW-0274">FAD</keyword>
<protein>
    <submittedName>
        <fullName evidence="12">2Fe-2S iron-sulfur cluster-binding protein</fullName>
    </submittedName>
</protein>
<dbReference type="Proteomes" id="UP001597112">
    <property type="component" value="Unassembled WGS sequence"/>
</dbReference>
<dbReference type="InterPro" id="IPR017927">
    <property type="entry name" value="FAD-bd_FR_type"/>
</dbReference>
<keyword evidence="13" id="KW-1185">Reference proteome</keyword>
<dbReference type="SUPFAM" id="SSF52343">
    <property type="entry name" value="Ferredoxin reductase-like, C-terminal NADP-linked domain"/>
    <property type="match status" value="1"/>
</dbReference>
<feature type="domain" description="2Fe-2S ferredoxin-type" evidence="10">
    <location>
        <begin position="263"/>
        <end position="351"/>
    </location>
</feature>
<dbReference type="SUPFAM" id="SSF54292">
    <property type="entry name" value="2Fe-2S ferredoxin-like"/>
    <property type="match status" value="1"/>
</dbReference>
<gene>
    <name evidence="12" type="ORF">ACFQ21_13960</name>
</gene>
<dbReference type="Pfam" id="PF00970">
    <property type="entry name" value="FAD_binding_6"/>
    <property type="match status" value="1"/>
</dbReference>
<dbReference type="EMBL" id="JBHTKA010000004">
    <property type="protein sequence ID" value="MFD1000424.1"/>
    <property type="molecule type" value="Genomic_DNA"/>
</dbReference>
<dbReference type="PRINTS" id="PR00371">
    <property type="entry name" value="FPNCR"/>
</dbReference>
<evidence type="ECO:0000256" key="6">
    <source>
        <dbReference type="ARBA" id="ARBA00023002"/>
    </source>
</evidence>
<dbReference type="InterPro" id="IPR017938">
    <property type="entry name" value="Riboflavin_synthase-like_b-brl"/>
</dbReference>
<keyword evidence="6" id="KW-0560">Oxidoreductase</keyword>
<evidence type="ECO:0000256" key="8">
    <source>
        <dbReference type="ARBA" id="ARBA00023014"/>
    </source>
</evidence>
<dbReference type="RefSeq" id="WP_377579838.1">
    <property type="nucleotide sequence ID" value="NZ_JBHTKA010000004.1"/>
</dbReference>
<dbReference type="SUPFAM" id="SSF63380">
    <property type="entry name" value="Riboflavin synthase domain-like"/>
    <property type="match status" value="1"/>
</dbReference>
<dbReference type="Pfam" id="PF00175">
    <property type="entry name" value="NAD_binding_1"/>
    <property type="match status" value="1"/>
</dbReference>
<dbReference type="InterPro" id="IPR036010">
    <property type="entry name" value="2Fe-2S_ferredoxin-like_sf"/>
</dbReference>
<dbReference type="Gene3D" id="3.10.20.30">
    <property type="match status" value="1"/>
</dbReference>
<dbReference type="Pfam" id="PF00111">
    <property type="entry name" value="Fer2"/>
    <property type="match status" value="1"/>
</dbReference>
<name>A0ABW3K2T6_9BACT</name>